<dbReference type="PATRIC" id="fig|411475.3.peg.1094"/>
<dbReference type="Proteomes" id="UP000004459">
    <property type="component" value="Unassembled WGS sequence"/>
</dbReference>
<dbReference type="HOGENOM" id="CLU_140844_0_0_9"/>
<sequence length="153" mass="17006">MTFIGVDPGKKGSLALLENGAVSIFPFDEDTYIEMLGKVAPHASICCLEHVGSMPGQGVTSMFHFGENFGFIQGVLRAYKIPFELVRPQKWKKEFSITGDKNSSIQVCKRLFPEVSLFRTSKCKKEDDGMAEFLLMAEFARRKLGVAQCENAS</sequence>
<dbReference type="GeneID" id="63974403"/>
<organism evidence="1 2">
    <name type="scientific">Flavonifractor plautii ATCC 29863</name>
    <dbReference type="NCBI Taxonomy" id="411475"/>
    <lineage>
        <taxon>Bacteria</taxon>
        <taxon>Bacillati</taxon>
        <taxon>Bacillota</taxon>
        <taxon>Clostridia</taxon>
        <taxon>Eubacteriales</taxon>
        <taxon>Oscillospiraceae</taxon>
        <taxon>Flavonifractor</taxon>
    </lineage>
</organism>
<gene>
    <name evidence="1" type="ORF">HMPREF0372_01260</name>
</gene>
<name>G9YP31_FLAPL</name>
<comment type="caution">
    <text evidence="1">The sequence shown here is derived from an EMBL/GenBank/DDBJ whole genome shotgun (WGS) entry which is preliminary data.</text>
</comment>
<evidence type="ECO:0000313" key="2">
    <source>
        <dbReference type="Proteomes" id="UP000004459"/>
    </source>
</evidence>
<proteinExistence type="predicted"/>
<dbReference type="AlphaFoldDB" id="G9YP31"/>
<dbReference type="CDD" id="cd22992">
    <property type="entry name" value="MOC1"/>
    <property type="match status" value="1"/>
</dbReference>
<evidence type="ECO:0000313" key="1">
    <source>
        <dbReference type="EMBL" id="EHM52926.1"/>
    </source>
</evidence>
<reference evidence="1 2" key="1">
    <citation type="submission" date="2011-08" db="EMBL/GenBank/DDBJ databases">
        <authorList>
            <person name="Weinstock G."/>
            <person name="Sodergren E."/>
            <person name="Clifton S."/>
            <person name="Fulton L."/>
            <person name="Fulton B."/>
            <person name="Courtney L."/>
            <person name="Fronick C."/>
            <person name="Harrison M."/>
            <person name="Strong C."/>
            <person name="Farmer C."/>
            <person name="Delahaunty K."/>
            <person name="Markovic C."/>
            <person name="Hall O."/>
            <person name="Minx P."/>
            <person name="Tomlinson C."/>
            <person name="Mitreva M."/>
            <person name="Hou S."/>
            <person name="Chen J."/>
            <person name="Wollam A."/>
            <person name="Pepin K.H."/>
            <person name="Johnson M."/>
            <person name="Bhonagiri V."/>
            <person name="Zhang X."/>
            <person name="Suruliraj S."/>
            <person name="Warren W."/>
            <person name="Chinwalla A."/>
            <person name="Mardis E.R."/>
            <person name="Wilson R.K."/>
        </authorList>
    </citation>
    <scope>NUCLEOTIDE SEQUENCE [LARGE SCALE GENOMIC DNA]</scope>
    <source>
        <strain evidence="1 2">ATCC 29863</strain>
    </source>
</reference>
<accession>G9YP31</accession>
<dbReference type="EMBL" id="AGCK01000088">
    <property type="protein sequence ID" value="EHM52926.1"/>
    <property type="molecule type" value="Genomic_DNA"/>
</dbReference>
<dbReference type="RefSeq" id="WP_007489651.1">
    <property type="nucleotide sequence ID" value="NZ_JH417694.1"/>
</dbReference>
<protein>
    <submittedName>
        <fullName evidence="1">Uncharacterized protein</fullName>
    </submittedName>
</protein>